<dbReference type="FunFam" id="3.80.10.10:FF:000288">
    <property type="entry name" value="LRR receptor-like serine/threonine-protein kinase EFR"/>
    <property type="match status" value="1"/>
</dbReference>
<dbReference type="InterPro" id="IPR051809">
    <property type="entry name" value="Plant_receptor-like_S/T_kinase"/>
</dbReference>
<evidence type="ECO:0000256" key="13">
    <source>
        <dbReference type="ARBA" id="ARBA00022741"/>
    </source>
</evidence>
<organism evidence="26 27">
    <name type="scientific">Citrus x changshan-huyou</name>
    <dbReference type="NCBI Taxonomy" id="2935761"/>
    <lineage>
        <taxon>Eukaryota</taxon>
        <taxon>Viridiplantae</taxon>
        <taxon>Streptophyta</taxon>
        <taxon>Embryophyta</taxon>
        <taxon>Tracheophyta</taxon>
        <taxon>Spermatophyta</taxon>
        <taxon>Magnoliopsida</taxon>
        <taxon>eudicotyledons</taxon>
        <taxon>Gunneridae</taxon>
        <taxon>Pentapetalae</taxon>
        <taxon>rosids</taxon>
        <taxon>malvids</taxon>
        <taxon>Sapindales</taxon>
        <taxon>Rutaceae</taxon>
        <taxon>Aurantioideae</taxon>
        <taxon>Citrus</taxon>
    </lineage>
</organism>
<keyword evidence="19" id="KW-0325">Glycoprotein</keyword>
<evidence type="ECO:0000256" key="23">
    <source>
        <dbReference type="SAM" id="Phobius"/>
    </source>
</evidence>
<feature type="binding site" evidence="22">
    <location>
        <position position="733"/>
    </location>
    <ligand>
        <name>ATP</name>
        <dbReference type="ChEBI" id="CHEBI:30616"/>
    </ligand>
</feature>
<dbReference type="InterPro" id="IPR017441">
    <property type="entry name" value="Protein_kinase_ATP_BS"/>
</dbReference>
<dbReference type="Pfam" id="PF08263">
    <property type="entry name" value="LRRNT_2"/>
    <property type="match status" value="1"/>
</dbReference>
<reference evidence="26 27" key="1">
    <citation type="submission" date="2024-05" db="EMBL/GenBank/DDBJ databases">
        <title>Haplotype-resolved chromosome-level genome assembly of Huyou (Citrus changshanensis).</title>
        <authorList>
            <person name="Miao C."/>
            <person name="Chen W."/>
            <person name="Wu Y."/>
            <person name="Wang L."/>
            <person name="Zhao S."/>
            <person name="Grierson D."/>
            <person name="Xu C."/>
            <person name="Chen K."/>
        </authorList>
    </citation>
    <scope>NUCLEOTIDE SEQUENCE [LARGE SCALE GENOMIC DNA]</scope>
    <source>
        <strain evidence="26">01-14</strain>
        <tissue evidence="26">Leaf</tissue>
    </source>
</reference>
<dbReference type="InterPro" id="IPR001245">
    <property type="entry name" value="Ser-Thr/Tyr_kinase_cat_dom"/>
</dbReference>
<evidence type="ECO:0000256" key="12">
    <source>
        <dbReference type="ARBA" id="ARBA00022737"/>
    </source>
</evidence>
<dbReference type="FunFam" id="3.80.10.10:FF:000095">
    <property type="entry name" value="LRR receptor-like serine/threonine-protein kinase GSO1"/>
    <property type="match status" value="1"/>
</dbReference>
<dbReference type="PROSITE" id="PS50011">
    <property type="entry name" value="PROTEIN_KINASE_DOM"/>
    <property type="match status" value="1"/>
</dbReference>
<evidence type="ECO:0000256" key="8">
    <source>
        <dbReference type="ARBA" id="ARBA00022614"/>
    </source>
</evidence>
<protein>
    <recommendedName>
        <fullName evidence="4">non-specific serine/threonine protein kinase</fullName>
        <ecNumber evidence="4">2.7.11.1</ecNumber>
    </recommendedName>
</protein>
<dbReference type="SMART" id="SM00220">
    <property type="entry name" value="S_TKc"/>
    <property type="match status" value="1"/>
</dbReference>
<evidence type="ECO:0000256" key="1">
    <source>
        <dbReference type="ARBA" id="ARBA00004162"/>
    </source>
</evidence>
<keyword evidence="6" id="KW-0723">Serine/threonine-protein kinase</keyword>
<dbReference type="InterPro" id="IPR003591">
    <property type="entry name" value="Leu-rich_rpt_typical-subtyp"/>
</dbReference>
<evidence type="ECO:0000256" key="7">
    <source>
        <dbReference type="ARBA" id="ARBA00022553"/>
    </source>
</evidence>
<sequence length="1037" mass="113725">MSSTMFSFYFFLFCWSSLPSNGSVLKGNETDQLALLEFKGQITHDPLQVLSSWNDSNPFCQWKGVTCSRRHQRVTALNLPSVRLLGSLSPHIGNLSFLRLLNLQNNSFSDEIPQEIGNLFRLQNLSLSNNTFRGQIPANISHCVNLLSLRLGKNEFVGKLPKSLGSLTKLRKLVIQFNNLSGEIPPSLGNLSSLDHLLAAENQFLGRIPETLGQLKRMDYLSIGGNRLSGAIPPSIYNISSITGFYFRDNQLEGSLPSDLGFTLPNLEELNIANNLFTGAIPASISNASNLMRLVFPLNRISGKVPTLGNLHKLQWVSISSNQLGNGEEDDLEFVNSLVNASSLELLAIHNNNFGGTLPESVGNLSTQLRTLSVADNQISGSIPTGTTNLVNLERLYLSDNQFTGWIPSSIGSLLKLQDLRFQGNNFMGEMPYSLGNLTLLTRLLLNRNIFQGSIPSSLGKCQNLIQLDLSINNLSGTIPAEVIGLSSLSIYLDLSQNQLTGSLPSNFGNLTNLGGLAVSDNKLSGQIPSSLGSCIRLEQLILKGNFFQGHIPSSLHSLKGIQYLDLSLNNLSGPIPKYFEDFSLLQTLNLSFNDFEGDVPIKGIFSNLSNIFLDGNDNLCGGISELHLSACSIKESKKTQSHSLKLILPIVIGILSVTAILCLLIIYQRRKSRREPAIPSTLLASVLQVSYENLLKATDGFSLENLIGVGSFGSVFKGTLNHDDQEMVVAVKVLNLQHRGATKSFMAECEALRSIRHRNLVKIISACASVDFQGNDFKALIYEFMDNGSLEEWLHPKPATDEASKVLNLLQRLNISIDVASALDYLHHHCEIPIVHCDLKPSNVLLNNEMIGHVGDFGLAKFLPEAASDLPTNQSSSIGLRGTVGYAAPEYGMGREVSTQGDVYSFGILLLEMFTGMRPTDEKFTGNLNLHSFVKEALPEQLTEIVDPILLVEREEGEASEANARNRMRRTRSYSVPECLVSILGIGLICSSELPKDRLNMEEAVAQLVDVRNKLTRARTLGERQAMRTVQPVGNM</sequence>
<comment type="caution">
    <text evidence="26">The sequence shown here is derived from an EMBL/GenBank/DDBJ whole genome shotgun (WGS) entry which is preliminary data.</text>
</comment>
<evidence type="ECO:0000256" key="24">
    <source>
        <dbReference type="SAM" id="SignalP"/>
    </source>
</evidence>
<evidence type="ECO:0000256" key="2">
    <source>
        <dbReference type="ARBA" id="ARBA00004479"/>
    </source>
</evidence>
<keyword evidence="13 22" id="KW-0547">Nucleotide-binding</keyword>
<dbReference type="Pfam" id="PF23598">
    <property type="entry name" value="LRR_14"/>
    <property type="match status" value="2"/>
</dbReference>
<dbReference type="InterPro" id="IPR008271">
    <property type="entry name" value="Ser/Thr_kinase_AS"/>
</dbReference>
<keyword evidence="7" id="KW-0597">Phosphoprotein</keyword>
<dbReference type="EMBL" id="JBCGBO010000002">
    <property type="protein sequence ID" value="KAK9221137.1"/>
    <property type="molecule type" value="Genomic_DNA"/>
</dbReference>
<dbReference type="Pfam" id="PF07714">
    <property type="entry name" value="PK_Tyr_Ser-Thr"/>
    <property type="match status" value="1"/>
</dbReference>
<keyword evidence="16 23" id="KW-1133">Transmembrane helix</keyword>
<proteinExistence type="inferred from homology"/>
<evidence type="ECO:0000256" key="22">
    <source>
        <dbReference type="PROSITE-ProRule" id="PRU10141"/>
    </source>
</evidence>
<keyword evidence="12" id="KW-0677">Repeat</keyword>
<dbReference type="Gene3D" id="3.80.10.10">
    <property type="entry name" value="Ribonuclease Inhibitor"/>
    <property type="match status" value="4"/>
</dbReference>
<keyword evidence="8" id="KW-0433">Leucine-rich repeat</keyword>
<accession>A0AAP0MWE0</accession>
<keyword evidence="14" id="KW-0418">Kinase</keyword>
<comment type="catalytic activity">
    <reaction evidence="21">
        <text>L-seryl-[protein] + ATP = O-phospho-L-seryl-[protein] + ADP + H(+)</text>
        <dbReference type="Rhea" id="RHEA:17989"/>
        <dbReference type="Rhea" id="RHEA-COMP:9863"/>
        <dbReference type="Rhea" id="RHEA-COMP:11604"/>
        <dbReference type="ChEBI" id="CHEBI:15378"/>
        <dbReference type="ChEBI" id="CHEBI:29999"/>
        <dbReference type="ChEBI" id="CHEBI:30616"/>
        <dbReference type="ChEBI" id="CHEBI:83421"/>
        <dbReference type="ChEBI" id="CHEBI:456216"/>
        <dbReference type="EC" id="2.7.11.1"/>
    </reaction>
</comment>
<dbReference type="GO" id="GO:0005886">
    <property type="term" value="C:plasma membrane"/>
    <property type="evidence" value="ECO:0007669"/>
    <property type="project" value="UniProtKB-SubCell"/>
</dbReference>
<evidence type="ECO:0000256" key="6">
    <source>
        <dbReference type="ARBA" id="ARBA00022527"/>
    </source>
</evidence>
<name>A0AAP0MWE0_9ROSI</name>
<evidence type="ECO:0000313" key="26">
    <source>
        <dbReference type="EMBL" id="KAK9221137.1"/>
    </source>
</evidence>
<keyword evidence="17 23" id="KW-0472">Membrane</keyword>
<feature type="domain" description="Protein kinase" evidence="25">
    <location>
        <begin position="702"/>
        <end position="970"/>
    </location>
</feature>
<evidence type="ECO:0000256" key="15">
    <source>
        <dbReference type="ARBA" id="ARBA00022840"/>
    </source>
</evidence>
<evidence type="ECO:0000256" key="11">
    <source>
        <dbReference type="ARBA" id="ARBA00022729"/>
    </source>
</evidence>
<evidence type="ECO:0000256" key="21">
    <source>
        <dbReference type="ARBA" id="ARBA00048679"/>
    </source>
</evidence>
<dbReference type="SMART" id="SM00369">
    <property type="entry name" value="LRR_TYP"/>
    <property type="match status" value="7"/>
</dbReference>
<keyword evidence="18" id="KW-0675">Receptor</keyword>
<dbReference type="SUPFAM" id="SSF52058">
    <property type="entry name" value="L domain-like"/>
    <property type="match status" value="2"/>
</dbReference>
<dbReference type="SUPFAM" id="SSF56112">
    <property type="entry name" value="Protein kinase-like (PK-like)"/>
    <property type="match status" value="1"/>
</dbReference>
<dbReference type="GO" id="GO:0004674">
    <property type="term" value="F:protein serine/threonine kinase activity"/>
    <property type="evidence" value="ECO:0007669"/>
    <property type="project" value="UniProtKB-KW"/>
</dbReference>
<dbReference type="Pfam" id="PF00560">
    <property type="entry name" value="LRR_1"/>
    <property type="match status" value="2"/>
</dbReference>
<dbReference type="PANTHER" id="PTHR27008:SF596">
    <property type="entry name" value="OS02G0215500 PROTEIN"/>
    <property type="match status" value="1"/>
</dbReference>
<dbReference type="InterPro" id="IPR032675">
    <property type="entry name" value="LRR_dom_sf"/>
</dbReference>
<dbReference type="InterPro" id="IPR000719">
    <property type="entry name" value="Prot_kinase_dom"/>
</dbReference>
<dbReference type="InterPro" id="IPR055414">
    <property type="entry name" value="LRR_R13L4/SHOC2-like"/>
</dbReference>
<evidence type="ECO:0000313" key="27">
    <source>
        <dbReference type="Proteomes" id="UP001428341"/>
    </source>
</evidence>
<keyword evidence="15 22" id="KW-0067">ATP-binding</keyword>
<dbReference type="PROSITE" id="PS00108">
    <property type="entry name" value="PROTEIN_KINASE_ST"/>
    <property type="match status" value="1"/>
</dbReference>
<dbReference type="InterPro" id="IPR011009">
    <property type="entry name" value="Kinase-like_dom_sf"/>
</dbReference>
<feature type="transmembrane region" description="Helical" evidence="23">
    <location>
        <begin position="647"/>
        <end position="668"/>
    </location>
</feature>
<dbReference type="AlphaFoldDB" id="A0AAP0MWE0"/>
<evidence type="ECO:0000256" key="5">
    <source>
        <dbReference type="ARBA" id="ARBA00022475"/>
    </source>
</evidence>
<dbReference type="Gene3D" id="1.10.510.10">
    <property type="entry name" value="Transferase(Phosphotransferase) domain 1"/>
    <property type="match status" value="1"/>
</dbReference>
<dbReference type="FunFam" id="3.30.200.20:FF:000432">
    <property type="entry name" value="LRR receptor-like serine/threonine-protein kinase EFR"/>
    <property type="match status" value="1"/>
</dbReference>
<dbReference type="PANTHER" id="PTHR27008">
    <property type="entry name" value="OS04G0122200 PROTEIN"/>
    <property type="match status" value="1"/>
</dbReference>
<keyword evidence="27" id="KW-1185">Reference proteome</keyword>
<dbReference type="FunFam" id="1.10.510.10:FF:000358">
    <property type="entry name" value="Putative leucine-rich repeat receptor-like serine/threonine-protein kinase"/>
    <property type="match status" value="1"/>
</dbReference>
<evidence type="ECO:0000256" key="10">
    <source>
        <dbReference type="ARBA" id="ARBA00022692"/>
    </source>
</evidence>
<feature type="chain" id="PRO_5042823563" description="non-specific serine/threonine protein kinase" evidence="24">
    <location>
        <begin position="23"/>
        <end position="1037"/>
    </location>
</feature>
<comment type="catalytic activity">
    <reaction evidence="20">
        <text>L-threonyl-[protein] + ATP = O-phospho-L-threonyl-[protein] + ADP + H(+)</text>
        <dbReference type="Rhea" id="RHEA:46608"/>
        <dbReference type="Rhea" id="RHEA-COMP:11060"/>
        <dbReference type="Rhea" id="RHEA-COMP:11605"/>
        <dbReference type="ChEBI" id="CHEBI:15378"/>
        <dbReference type="ChEBI" id="CHEBI:30013"/>
        <dbReference type="ChEBI" id="CHEBI:30616"/>
        <dbReference type="ChEBI" id="CHEBI:61977"/>
        <dbReference type="ChEBI" id="CHEBI:456216"/>
        <dbReference type="EC" id="2.7.11.1"/>
    </reaction>
</comment>
<comment type="subcellular location">
    <subcellularLocation>
        <location evidence="1">Cell membrane</location>
        <topology evidence="1">Single-pass membrane protein</topology>
    </subcellularLocation>
    <subcellularLocation>
        <location evidence="2">Membrane</location>
        <topology evidence="2">Single-pass type I membrane protein</topology>
    </subcellularLocation>
</comment>
<evidence type="ECO:0000256" key="18">
    <source>
        <dbReference type="ARBA" id="ARBA00023170"/>
    </source>
</evidence>
<dbReference type="EC" id="2.7.11.1" evidence="4"/>
<evidence type="ECO:0000256" key="9">
    <source>
        <dbReference type="ARBA" id="ARBA00022679"/>
    </source>
</evidence>
<gene>
    <name evidence="26" type="ORF">WN944_009562</name>
</gene>
<evidence type="ECO:0000256" key="16">
    <source>
        <dbReference type="ARBA" id="ARBA00022989"/>
    </source>
</evidence>
<dbReference type="PROSITE" id="PS00107">
    <property type="entry name" value="PROTEIN_KINASE_ATP"/>
    <property type="match status" value="1"/>
</dbReference>
<dbReference type="Proteomes" id="UP001428341">
    <property type="component" value="Unassembled WGS sequence"/>
</dbReference>
<evidence type="ECO:0000256" key="14">
    <source>
        <dbReference type="ARBA" id="ARBA00022777"/>
    </source>
</evidence>
<evidence type="ECO:0000256" key="3">
    <source>
        <dbReference type="ARBA" id="ARBA00008684"/>
    </source>
</evidence>
<evidence type="ECO:0000256" key="19">
    <source>
        <dbReference type="ARBA" id="ARBA00023180"/>
    </source>
</evidence>
<evidence type="ECO:0000256" key="20">
    <source>
        <dbReference type="ARBA" id="ARBA00047899"/>
    </source>
</evidence>
<dbReference type="GO" id="GO:0005524">
    <property type="term" value="F:ATP binding"/>
    <property type="evidence" value="ECO:0007669"/>
    <property type="project" value="UniProtKB-UniRule"/>
</dbReference>
<feature type="signal peptide" evidence="24">
    <location>
        <begin position="1"/>
        <end position="22"/>
    </location>
</feature>
<dbReference type="Gene3D" id="3.30.200.20">
    <property type="entry name" value="Phosphorylase Kinase, domain 1"/>
    <property type="match status" value="1"/>
</dbReference>
<evidence type="ECO:0000256" key="4">
    <source>
        <dbReference type="ARBA" id="ARBA00012513"/>
    </source>
</evidence>
<dbReference type="InterPro" id="IPR001611">
    <property type="entry name" value="Leu-rich_rpt"/>
</dbReference>
<keyword evidence="11 24" id="KW-0732">Signal</keyword>
<evidence type="ECO:0000259" key="25">
    <source>
        <dbReference type="PROSITE" id="PS50011"/>
    </source>
</evidence>
<keyword evidence="5" id="KW-1003">Cell membrane</keyword>
<dbReference type="InterPro" id="IPR013210">
    <property type="entry name" value="LRR_N_plant-typ"/>
</dbReference>
<evidence type="ECO:0000256" key="17">
    <source>
        <dbReference type="ARBA" id="ARBA00023136"/>
    </source>
</evidence>
<keyword evidence="10 23" id="KW-0812">Transmembrane</keyword>
<keyword evidence="9" id="KW-0808">Transferase</keyword>
<comment type="similarity">
    <text evidence="3">Belongs to the protein kinase superfamily. Ser/Thr protein kinase family.</text>
</comment>